<dbReference type="Gene3D" id="3.50.50.60">
    <property type="entry name" value="FAD/NAD(P)-binding domain"/>
    <property type="match status" value="1"/>
</dbReference>
<dbReference type="Gene3D" id="2.130.10.10">
    <property type="entry name" value="YVTN repeat-like/Quinoprotein amine dehydrogenase"/>
    <property type="match status" value="1"/>
</dbReference>
<dbReference type="AlphaFoldDB" id="A0A9P1BHD8"/>
<dbReference type="GO" id="GO:0071949">
    <property type="term" value="F:FAD binding"/>
    <property type="evidence" value="ECO:0007669"/>
    <property type="project" value="TreeGrafter"/>
</dbReference>
<feature type="repeat" description="WD" evidence="1">
    <location>
        <begin position="189"/>
        <end position="221"/>
    </location>
</feature>
<proteinExistence type="predicted"/>
<dbReference type="Proteomes" id="UP001152797">
    <property type="component" value="Unassembled WGS sequence"/>
</dbReference>
<evidence type="ECO:0000313" key="4">
    <source>
        <dbReference type="EMBL" id="CAL4760721.1"/>
    </source>
</evidence>
<dbReference type="SMART" id="SM00320">
    <property type="entry name" value="WD40"/>
    <property type="match status" value="1"/>
</dbReference>
<dbReference type="GO" id="GO:0005739">
    <property type="term" value="C:mitochondrion"/>
    <property type="evidence" value="ECO:0007669"/>
    <property type="project" value="TreeGrafter"/>
</dbReference>
<dbReference type="InterPro" id="IPR015904">
    <property type="entry name" value="Sulphide_quinone_reductase"/>
</dbReference>
<dbReference type="OrthoDB" id="972532at2759"/>
<dbReference type="SUPFAM" id="SSF50978">
    <property type="entry name" value="WD40 repeat-like"/>
    <property type="match status" value="1"/>
</dbReference>
<dbReference type="GO" id="GO:0070224">
    <property type="term" value="F:sulfide:quinone oxidoreductase activity"/>
    <property type="evidence" value="ECO:0007669"/>
    <property type="project" value="TreeGrafter"/>
</dbReference>
<reference evidence="2" key="1">
    <citation type="submission" date="2022-10" db="EMBL/GenBank/DDBJ databases">
        <authorList>
            <person name="Chen Y."/>
            <person name="Dougan E. K."/>
            <person name="Chan C."/>
            <person name="Rhodes N."/>
            <person name="Thang M."/>
        </authorList>
    </citation>
    <scope>NUCLEOTIDE SEQUENCE</scope>
</reference>
<evidence type="ECO:0000313" key="5">
    <source>
        <dbReference type="Proteomes" id="UP001152797"/>
    </source>
</evidence>
<reference evidence="3" key="2">
    <citation type="submission" date="2024-04" db="EMBL/GenBank/DDBJ databases">
        <authorList>
            <person name="Chen Y."/>
            <person name="Shah S."/>
            <person name="Dougan E. K."/>
            <person name="Thang M."/>
            <person name="Chan C."/>
        </authorList>
    </citation>
    <scope>NUCLEOTIDE SEQUENCE [LARGE SCALE GENOMIC DNA]</scope>
</reference>
<accession>A0A9P1BHD8</accession>
<comment type="caution">
    <text evidence="2">The sequence shown here is derived from an EMBL/GenBank/DDBJ whole genome shotgun (WGS) entry which is preliminary data.</text>
</comment>
<dbReference type="PROSITE" id="PS50082">
    <property type="entry name" value="WD_REPEATS_2"/>
    <property type="match status" value="1"/>
</dbReference>
<dbReference type="EMBL" id="CAMXCT020000073">
    <property type="protein sequence ID" value="CAL1126784.1"/>
    <property type="molecule type" value="Genomic_DNA"/>
</dbReference>
<dbReference type="Pfam" id="PF00400">
    <property type="entry name" value="WD40"/>
    <property type="match status" value="1"/>
</dbReference>
<dbReference type="EMBL" id="CAMXCT010000073">
    <property type="protein sequence ID" value="CAI3973409.1"/>
    <property type="molecule type" value="Genomic_DNA"/>
</dbReference>
<sequence length="368" mass="41433">MRLFEGFRRSEVVRLLKQAQSDDQKTTASGLPFPLRRTEILAGQWDEALQIASFLSLDLPEVAAPLRRLLLEQKCCDLHEKGHTQAAQEVFEEIAAEEPQPSTQDLESLVEAVMFQDRDRHAVLERVDSLLPELPPRRLPELLWQAVRYQHFHCLYSDLDPTLMSQVPCLVQNYSYSPPPLPTHCVRRLDHHRDEVWFASISHDGRLLATSSKDESIVIWERNPSGPGFNVGGPQGPMFRSRTAQTPLGYLSRQLGLAAVPTPPSAWASKYRVAIIGGGSAGVSVASQLRRKLPKNEHGQIAVIEPRDHHLYMPYWTMVGGLGLDVSGSMQKMEKVMPTDVEWIKEKCLTFQPEQNKITLASGHEIDP</sequence>
<dbReference type="PROSITE" id="PS50294">
    <property type="entry name" value="WD_REPEATS_REGION"/>
    <property type="match status" value="1"/>
</dbReference>
<dbReference type="InterPro" id="IPR036188">
    <property type="entry name" value="FAD/NAD-bd_sf"/>
</dbReference>
<dbReference type="SUPFAM" id="SSF51905">
    <property type="entry name" value="FAD/NAD(P)-binding domain"/>
    <property type="match status" value="1"/>
</dbReference>
<protein>
    <submittedName>
        <fullName evidence="4">Sulfide:quinone oxidoreductase, mitochondrial</fullName>
    </submittedName>
</protein>
<evidence type="ECO:0000313" key="2">
    <source>
        <dbReference type="EMBL" id="CAI3973409.1"/>
    </source>
</evidence>
<name>A0A9P1BHD8_9DINO</name>
<dbReference type="GO" id="GO:0070221">
    <property type="term" value="P:sulfide oxidation, using sulfide:quinone oxidoreductase"/>
    <property type="evidence" value="ECO:0007669"/>
    <property type="project" value="TreeGrafter"/>
</dbReference>
<dbReference type="InterPro" id="IPR015943">
    <property type="entry name" value="WD40/YVTN_repeat-like_dom_sf"/>
</dbReference>
<dbReference type="InterPro" id="IPR001680">
    <property type="entry name" value="WD40_rpt"/>
</dbReference>
<dbReference type="InterPro" id="IPR036322">
    <property type="entry name" value="WD40_repeat_dom_sf"/>
</dbReference>
<dbReference type="PANTHER" id="PTHR10632:SF2">
    <property type="entry name" value="SULFIDE:QUINONE OXIDOREDUCTASE, MITOCHONDRIAL"/>
    <property type="match status" value="1"/>
</dbReference>
<keyword evidence="1" id="KW-0853">WD repeat</keyword>
<gene>
    <name evidence="2" type="ORF">C1SCF055_LOCUS1917</name>
</gene>
<dbReference type="EMBL" id="CAMXCT030000073">
    <property type="protein sequence ID" value="CAL4760721.1"/>
    <property type="molecule type" value="Genomic_DNA"/>
</dbReference>
<keyword evidence="5" id="KW-1185">Reference proteome</keyword>
<organism evidence="2">
    <name type="scientific">Cladocopium goreaui</name>
    <dbReference type="NCBI Taxonomy" id="2562237"/>
    <lineage>
        <taxon>Eukaryota</taxon>
        <taxon>Sar</taxon>
        <taxon>Alveolata</taxon>
        <taxon>Dinophyceae</taxon>
        <taxon>Suessiales</taxon>
        <taxon>Symbiodiniaceae</taxon>
        <taxon>Cladocopium</taxon>
    </lineage>
</organism>
<evidence type="ECO:0000256" key="1">
    <source>
        <dbReference type="PROSITE-ProRule" id="PRU00221"/>
    </source>
</evidence>
<dbReference type="PANTHER" id="PTHR10632">
    <property type="entry name" value="SULFIDE:QUINONE OXIDOREDUCTASE"/>
    <property type="match status" value="1"/>
</dbReference>
<evidence type="ECO:0000313" key="3">
    <source>
        <dbReference type="EMBL" id="CAL1126784.1"/>
    </source>
</evidence>